<accession>A0ABY7FBS5</accession>
<evidence type="ECO:0000313" key="1">
    <source>
        <dbReference type="EMBL" id="WAR18492.1"/>
    </source>
</evidence>
<sequence length="235" mass="26408">MEKRTKLQPLCATQWAAMADALFTIKRLSSCSTWAFKGAVPHPNQVGELENETLQQIFTEFEADINDQTHLTSQKVEVSALLTFCRETVDARGMQIASLMGHREMAVKYTVRYDKEKGFHVDKSEENVKPTDDATSVECSKDSHAFTLTFENQKIPGSDITGRKKAKAHASGFAIMPNVLDRWYASVPYGRVAAEMYWGLNIDMYGRNTTDDVQSAMDRRNAENISPVLCFTPPI</sequence>
<dbReference type="EMBL" id="CP111022">
    <property type="protein sequence ID" value="WAR18492.1"/>
    <property type="molecule type" value="Genomic_DNA"/>
</dbReference>
<dbReference type="Proteomes" id="UP001164746">
    <property type="component" value="Chromosome 11"/>
</dbReference>
<evidence type="ECO:0000313" key="2">
    <source>
        <dbReference type="Proteomes" id="UP001164746"/>
    </source>
</evidence>
<keyword evidence="2" id="KW-1185">Reference proteome</keyword>
<gene>
    <name evidence="1" type="ORF">MAR_000330</name>
</gene>
<organism evidence="1 2">
    <name type="scientific">Mya arenaria</name>
    <name type="common">Soft-shell clam</name>
    <dbReference type="NCBI Taxonomy" id="6604"/>
    <lineage>
        <taxon>Eukaryota</taxon>
        <taxon>Metazoa</taxon>
        <taxon>Spiralia</taxon>
        <taxon>Lophotrochozoa</taxon>
        <taxon>Mollusca</taxon>
        <taxon>Bivalvia</taxon>
        <taxon>Autobranchia</taxon>
        <taxon>Heteroconchia</taxon>
        <taxon>Euheterodonta</taxon>
        <taxon>Imparidentia</taxon>
        <taxon>Neoheterodontei</taxon>
        <taxon>Myida</taxon>
        <taxon>Myoidea</taxon>
        <taxon>Myidae</taxon>
        <taxon>Mya</taxon>
    </lineage>
</organism>
<reference evidence="1" key="1">
    <citation type="submission" date="2022-11" db="EMBL/GenBank/DDBJ databases">
        <title>Centuries of genome instability and evolution in soft-shell clam transmissible cancer (bioRxiv).</title>
        <authorList>
            <person name="Hart S.F.M."/>
            <person name="Yonemitsu M.A."/>
            <person name="Giersch R.M."/>
            <person name="Beal B.F."/>
            <person name="Arriagada G."/>
            <person name="Davis B.W."/>
            <person name="Ostrander E.A."/>
            <person name="Goff S.P."/>
            <person name="Metzger M.J."/>
        </authorList>
    </citation>
    <scope>NUCLEOTIDE SEQUENCE</scope>
    <source>
        <strain evidence="1">MELC-2E11</strain>
        <tissue evidence="1">Siphon/mantle</tissue>
    </source>
</reference>
<name>A0ABY7FBS5_MYAAR</name>
<protein>
    <submittedName>
        <fullName evidence="1">Uncharacterized protein</fullName>
    </submittedName>
</protein>
<proteinExistence type="predicted"/>